<dbReference type="GO" id="GO:0016491">
    <property type="term" value="F:oxidoreductase activity"/>
    <property type="evidence" value="ECO:0007669"/>
    <property type="project" value="UniProtKB-KW"/>
</dbReference>
<dbReference type="InterPro" id="IPR020904">
    <property type="entry name" value="Sc_DH/Rdtase_CS"/>
</dbReference>
<comment type="caution">
    <text evidence="4">The sequence shown here is derived from an EMBL/GenBank/DDBJ whole genome shotgun (WGS) entry which is preliminary data.</text>
</comment>
<keyword evidence="1" id="KW-0521">NADP</keyword>
<dbReference type="Proteomes" id="UP000319663">
    <property type="component" value="Unassembled WGS sequence"/>
</dbReference>
<dbReference type="Gene3D" id="3.40.50.720">
    <property type="entry name" value="NAD(P)-binding Rossmann-like Domain"/>
    <property type="match status" value="1"/>
</dbReference>
<dbReference type="PANTHER" id="PTHR43658:SF8">
    <property type="entry name" value="17-BETA-HYDROXYSTEROID DEHYDROGENASE 14-RELATED"/>
    <property type="match status" value="1"/>
</dbReference>
<evidence type="ECO:0000259" key="3">
    <source>
        <dbReference type="SMART" id="SM00822"/>
    </source>
</evidence>
<dbReference type="STRING" id="5098.A0A507R6J5"/>
<accession>A0A507R6J5</accession>
<evidence type="ECO:0000313" key="4">
    <source>
        <dbReference type="EMBL" id="TQB76667.1"/>
    </source>
</evidence>
<dbReference type="PROSITE" id="PS00061">
    <property type="entry name" value="ADH_SHORT"/>
    <property type="match status" value="1"/>
</dbReference>
<gene>
    <name evidence="4" type="ORF">MPDQ_007062</name>
</gene>
<dbReference type="InterPro" id="IPR002347">
    <property type="entry name" value="SDR_fam"/>
</dbReference>
<dbReference type="InterPro" id="IPR057326">
    <property type="entry name" value="KR_dom"/>
</dbReference>
<evidence type="ECO:0000256" key="1">
    <source>
        <dbReference type="ARBA" id="ARBA00022857"/>
    </source>
</evidence>
<reference evidence="4 5" key="1">
    <citation type="submission" date="2019-06" db="EMBL/GenBank/DDBJ databases">
        <title>Wine fermentation using esterase from Monascus purpureus.</title>
        <authorList>
            <person name="Geng C."/>
            <person name="Zhang Y."/>
        </authorList>
    </citation>
    <scope>NUCLEOTIDE SEQUENCE [LARGE SCALE GENOMIC DNA]</scope>
    <source>
        <strain evidence="4">HQ1</strain>
    </source>
</reference>
<evidence type="ECO:0000313" key="5">
    <source>
        <dbReference type="Proteomes" id="UP000319663"/>
    </source>
</evidence>
<name>A0A507R6J5_MONPU</name>
<dbReference type="SMART" id="SM00822">
    <property type="entry name" value="PKS_KR"/>
    <property type="match status" value="1"/>
</dbReference>
<dbReference type="PRINTS" id="PR00081">
    <property type="entry name" value="GDHRDH"/>
</dbReference>
<organism evidence="4 5">
    <name type="scientific">Monascus purpureus</name>
    <name type="common">Red mold</name>
    <name type="synonym">Monascus anka</name>
    <dbReference type="NCBI Taxonomy" id="5098"/>
    <lineage>
        <taxon>Eukaryota</taxon>
        <taxon>Fungi</taxon>
        <taxon>Dikarya</taxon>
        <taxon>Ascomycota</taxon>
        <taxon>Pezizomycotina</taxon>
        <taxon>Eurotiomycetes</taxon>
        <taxon>Eurotiomycetidae</taxon>
        <taxon>Eurotiales</taxon>
        <taxon>Aspergillaceae</taxon>
        <taxon>Monascus</taxon>
    </lineage>
</organism>
<keyword evidence="5" id="KW-1185">Reference proteome</keyword>
<dbReference type="SUPFAM" id="SSF51735">
    <property type="entry name" value="NAD(P)-binding Rossmann-fold domains"/>
    <property type="match status" value="1"/>
</dbReference>
<keyword evidence="2" id="KW-0560">Oxidoreductase</keyword>
<dbReference type="Pfam" id="PF00106">
    <property type="entry name" value="adh_short"/>
    <property type="match status" value="1"/>
</dbReference>
<sequence>MKVEGRTFIISGGTSGLGRGAAQLLTHGDAYVVLFDLADDNNVVGQLPAGRAKFFQVDVTSTSDIQKATDGTIEWTKETGAPLGGVIACAGIAAPAKIINSSYEPADIDTIQTVINVNVIGTIDLIRLAVPHLARVAPSTDSENEEERGVVIMVSSSSAYDGQPGQVAYAASKGAIRSLTLPLARDLSRYGIRAVSIAPNIFDTGMTAMMPEKLYNSLKKTLEWPARPGRPEEFGQLVLDICRNPMLNGDCIRLDGASRLASRI</sequence>
<feature type="domain" description="Ketoreductase" evidence="3">
    <location>
        <begin position="6"/>
        <end position="204"/>
    </location>
</feature>
<protein>
    <recommendedName>
        <fullName evidence="3">Ketoreductase domain-containing protein</fullName>
    </recommendedName>
</protein>
<dbReference type="AlphaFoldDB" id="A0A507R6J5"/>
<dbReference type="InterPro" id="IPR036291">
    <property type="entry name" value="NAD(P)-bd_dom_sf"/>
</dbReference>
<dbReference type="PANTHER" id="PTHR43658">
    <property type="entry name" value="SHORT-CHAIN DEHYDROGENASE/REDUCTASE"/>
    <property type="match status" value="1"/>
</dbReference>
<dbReference type="EMBL" id="VIFY01000007">
    <property type="protein sequence ID" value="TQB76667.1"/>
    <property type="molecule type" value="Genomic_DNA"/>
</dbReference>
<dbReference type="OrthoDB" id="1274115at2759"/>
<proteinExistence type="predicted"/>
<evidence type="ECO:0000256" key="2">
    <source>
        <dbReference type="ARBA" id="ARBA00023002"/>
    </source>
</evidence>